<dbReference type="RefSeq" id="WP_251779832.1">
    <property type="nucleotide sequence ID" value="NZ_JAMKFE010000011.1"/>
</dbReference>
<dbReference type="InterPro" id="IPR019554">
    <property type="entry name" value="Soluble_ligand-bd"/>
</dbReference>
<comment type="caution">
    <text evidence="19">The sequence shown here is derived from an EMBL/GenBank/DDBJ whole genome shotgun (WGS) entry which is preliminary data.</text>
</comment>
<evidence type="ECO:0000256" key="10">
    <source>
        <dbReference type="ARBA" id="ARBA00023114"/>
    </source>
</evidence>
<reference evidence="19" key="1">
    <citation type="submission" date="2022-05" db="EMBL/GenBank/DDBJ databases">
        <title>Schlegelella sp. nov., isolated from mangrove soil.</title>
        <authorList>
            <person name="Liu Y."/>
            <person name="Ge X."/>
            <person name="Liu W."/>
        </authorList>
    </citation>
    <scope>NUCLEOTIDE SEQUENCE</scope>
    <source>
        <strain evidence="19">S2-27</strain>
    </source>
</reference>
<evidence type="ECO:0000313" key="19">
    <source>
        <dbReference type="EMBL" id="MCM5681346.1"/>
    </source>
</evidence>
<accession>A0ABT0YTB4</accession>
<gene>
    <name evidence="19" type="primary">epsE</name>
    <name evidence="19" type="ORF">M8A51_17605</name>
</gene>
<feature type="domain" description="Soluble ligand binding" evidence="17">
    <location>
        <begin position="196"/>
        <end position="249"/>
    </location>
</feature>
<comment type="subcellular location">
    <subcellularLocation>
        <location evidence="1">Cell outer membrane</location>
        <topology evidence="1">Multi-pass membrane protein</topology>
    </subcellularLocation>
</comment>
<keyword evidence="5" id="KW-0762">Sugar transport</keyword>
<organism evidence="19 20">
    <name type="scientific">Caldimonas mangrovi</name>
    <dbReference type="NCBI Taxonomy" id="2944811"/>
    <lineage>
        <taxon>Bacteria</taxon>
        <taxon>Pseudomonadati</taxon>
        <taxon>Pseudomonadota</taxon>
        <taxon>Betaproteobacteria</taxon>
        <taxon>Burkholderiales</taxon>
        <taxon>Sphaerotilaceae</taxon>
        <taxon>Caldimonas</taxon>
    </lineage>
</organism>
<evidence type="ECO:0000256" key="8">
    <source>
        <dbReference type="ARBA" id="ARBA00023047"/>
    </source>
</evidence>
<dbReference type="InterPro" id="IPR054765">
    <property type="entry name" value="SLBB_dom"/>
</dbReference>
<keyword evidence="3" id="KW-0813">Transport</keyword>
<feature type="signal peptide" evidence="15">
    <location>
        <begin position="1"/>
        <end position="24"/>
    </location>
</feature>
<evidence type="ECO:0000256" key="5">
    <source>
        <dbReference type="ARBA" id="ARBA00022597"/>
    </source>
</evidence>
<dbReference type="Pfam" id="PF02563">
    <property type="entry name" value="Poly_export"/>
    <property type="match status" value="1"/>
</dbReference>
<keyword evidence="12" id="KW-0564">Palmitate</keyword>
<evidence type="ECO:0000256" key="15">
    <source>
        <dbReference type="SAM" id="SignalP"/>
    </source>
</evidence>
<evidence type="ECO:0000259" key="16">
    <source>
        <dbReference type="Pfam" id="PF02563"/>
    </source>
</evidence>
<dbReference type="Pfam" id="PF10531">
    <property type="entry name" value="SLBB"/>
    <property type="match status" value="1"/>
</dbReference>
<sequence length="270" mass="29311">MTTLLLRRWMLAVLLLVAAGHAAAQLANTREYVLGPGDVIRINVFQSPDLSLEARVSESGSITYPLLGQVQVGGIPVVQAEKRIADGLRSGNYVKQPQVSILVVQVRGNQASVLGQVNRPGKYPLELANTRLTDLIAMAGGVATGGADVIVVTGVRNTKPFRKEIDLPSIFMGGKTEDDMVMQNGDVVYVDRMPTIYIYGEVQRPGALRLERDMSVMQALATGGGLTQRGTERGLRVHRRGADGRVQVIQPSMEDTLRDGDVVYVRESLF</sequence>
<dbReference type="Proteomes" id="UP001165541">
    <property type="component" value="Unassembled WGS sequence"/>
</dbReference>
<evidence type="ECO:0000256" key="12">
    <source>
        <dbReference type="ARBA" id="ARBA00023139"/>
    </source>
</evidence>
<evidence type="ECO:0000256" key="6">
    <source>
        <dbReference type="ARBA" id="ARBA00022692"/>
    </source>
</evidence>
<keyword evidence="6" id="KW-0812">Transmembrane</keyword>
<keyword evidence="4" id="KW-1134">Transmembrane beta strand</keyword>
<evidence type="ECO:0000256" key="1">
    <source>
        <dbReference type="ARBA" id="ARBA00004571"/>
    </source>
</evidence>
<keyword evidence="13" id="KW-0998">Cell outer membrane</keyword>
<dbReference type="EMBL" id="JAMKFE010000011">
    <property type="protein sequence ID" value="MCM5681346.1"/>
    <property type="molecule type" value="Genomic_DNA"/>
</dbReference>
<dbReference type="PANTHER" id="PTHR33619:SF3">
    <property type="entry name" value="POLYSACCHARIDE EXPORT PROTEIN GFCE-RELATED"/>
    <property type="match status" value="1"/>
</dbReference>
<dbReference type="InterPro" id="IPR049712">
    <property type="entry name" value="Poly_export"/>
</dbReference>
<keyword evidence="14" id="KW-0449">Lipoprotein</keyword>
<keyword evidence="10" id="KW-0626">Porin</keyword>
<evidence type="ECO:0000313" key="20">
    <source>
        <dbReference type="Proteomes" id="UP001165541"/>
    </source>
</evidence>
<evidence type="ECO:0000256" key="4">
    <source>
        <dbReference type="ARBA" id="ARBA00022452"/>
    </source>
</evidence>
<evidence type="ECO:0000256" key="7">
    <source>
        <dbReference type="ARBA" id="ARBA00022729"/>
    </source>
</evidence>
<name>A0ABT0YTB4_9BURK</name>
<keyword evidence="20" id="KW-1185">Reference proteome</keyword>
<evidence type="ECO:0000256" key="3">
    <source>
        <dbReference type="ARBA" id="ARBA00022448"/>
    </source>
</evidence>
<evidence type="ECO:0000256" key="13">
    <source>
        <dbReference type="ARBA" id="ARBA00023237"/>
    </source>
</evidence>
<evidence type="ECO:0000256" key="2">
    <source>
        <dbReference type="ARBA" id="ARBA00009450"/>
    </source>
</evidence>
<keyword evidence="11" id="KW-0472">Membrane</keyword>
<evidence type="ECO:0000259" key="17">
    <source>
        <dbReference type="Pfam" id="PF10531"/>
    </source>
</evidence>
<evidence type="ECO:0000256" key="11">
    <source>
        <dbReference type="ARBA" id="ARBA00023136"/>
    </source>
</evidence>
<dbReference type="PANTHER" id="PTHR33619">
    <property type="entry name" value="POLYSACCHARIDE EXPORT PROTEIN GFCE-RELATED"/>
    <property type="match status" value="1"/>
</dbReference>
<evidence type="ECO:0000259" key="18">
    <source>
        <dbReference type="Pfam" id="PF22461"/>
    </source>
</evidence>
<evidence type="ECO:0000256" key="9">
    <source>
        <dbReference type="ARBA" id="ARBA00023065"/>
    </source>
</evidence>
<keyword evidence="7 15" id="KW-0732">Signal</keyword>
<proteinExistence type="inferred from homology"/>
<feature type="chain" id="PRO_5045960768" evidence="15">
    <location>
        <begin position="25"/>
        <end position="270"/>
    </location>
</feature>
<dbReference type="Pfam" id="PF22461">
    <property type="entry name" value="SLBB_2"/>
    <property type="match status" value="1"/>
</dbReference>
<dbReference type="Gene3D" id="3.10.560.10">
    <property type="entry name" value="Outer membrane lipoprotein wza domain like"/>
    <property type="match status" value="2"/>
</dbReference>
<keyword evidence="8" id="KW-0625">Polysaccharide transport</keyword>
<dbReference type="InterPro" id="IPR017478">
    <property type="entry name" value="Polysacc_export_EpsE"/>
</dbReference>
<feature type="domain" description="SLBB" evidence="18">
    <location>
        <begin position="110"/>
        <end position="190"/>
    </location>
</feature>
<feature type="domain" description="Polysaccharide export protein N-terminal" evidence="16">
    <location>
        <begin position="28"/>
        <end position="103"/>
    </location>
</feature>
<dbReference type="NCBIfam" id="TIGR03028">
    <property type="entry name" value="EpsE"/>
    <property type="match status" value="1"/>
</dbReference>
<evidence type="ECO:0000256" key="14">
    <source>
        <dbReference type="ARBA" id="ARBA00023288"/>
    </source>
</evidence>
<comment type="similarity">
    <text evidence="2">Belongs to the BexD/CtrA/VexA family.</text>
</comment>
<keyword evidence="9" id="KW-0406">Ion transport</keyword>
<protein>
    <submittedName>
        <fullName evidence="19">Polysaccharide export protein EpsE</fullName>
    </submittedName>
</protein>
<dbReference type="InterPro" id="IPR003715">
    <property type="entry name" value="Poly_export_N"/>
</dbReference>